<dbReference type="OrthoDB" id="2862111at2"/>
<name>A0A1G8J4L4_9RHOO</name>
<dbReference type="Gene3D" id="1.10.12.10">
    <property type="entry name" value="Lyase 2-enoyl-coa Hydratase, Chain A, domain 2"/>
    <property type="match status" value="1"/>
</dbReference>
<comment type="similarity">
    <text evidence="1 3">Belongs to the enoyl-CoA hydratase/isomerase family.</text>
</comment>
<organism evidence="4 5">
    <name type="scientific">Propionivibrio dicarboxylicus</name>
    <dbReference type="NCBI Taxonomy" id="83767"/>
    <lineage>
        <taxon>Bacteria</taxon>
        <taxon>Pseudomonadati</taxon>
        <taxon>Pseudomonadota</taxon>
        <taxon>Betaproteobacteria</taxon>
        <taxon>Rhodocyclales</taxon>
        <taxon>Rhodocyclaceae</taxon>
        <taxon>Propionivibrio</taxon>
    </lineage>
</organism>
<accession>A0A1G8J4L4</accession>
<dbReference type="CDD" id="cd06558">
    <property type="entry name" value="crotonase-like"/>
    <property type="match status" value="1"/>
</dbReference>
<dbReference type="GO" id="GO:0016829">
    <property type="term" value="F:lyase activity"/>
    <property type="evidence" value="ECO:0007669"/>
    <property type="project" value="UniProtKB-KW"/>
</dbReference>
<dbReference type="RefSeq" id="WP_091938854.1">
    <property type="nucleotide sequence ID" value="NZ_FNCY01000015.1"/>
</dbReference>
<dbReference type="PROSITE" id="PS00166">
    <property type="entry name" value="ENOYL_COA_HYDRATASE"/>
    <property type="match status" value="1"/>
</dbReference>
<dbReference type="SUPFAM" id="SSF52096">
    <property type="entry name" value="ClpP/crotonase"/>
    <property type="match status" value="1"/>
</dbReference>
<dbReference type="InterPro" id="IPR001753">
    <property type="entry name" value="Enoyl-CoA_hydra/iso"/>
</dbReference>
<dbReference type="AlphaFoldDB" id="A0A1G8J4L4"/>
<keyword evidence="2" id="KW-0456">Lyase</keyword>
<dbReference type="NCBIfam" id="NF008506">
    <property type="entry name" value="PRK11423.1"/>
    <property type="match status" value="1"/>
</dbReference>
<evidence type="ECO:0000313" key="4">
    <source>
        <dbReference type="EMBL" id="SDI25600.1"/>
    </source>
</evidence>
<keyword evidence="5" id="KW-1185">Reference proteome</keyword>
<dbReference type="STRING" id="83767.SAMN05660652_03129"/>
<dbReference type="PANTHER" id="PTHR11941:SF54">
    <property type="entry name" value="ENOYL-COA HYDRATASE, MITOCHONDRIAL"/>
    <property type="match status" value="1"/>
</dbReference>
<reference evidence="4 5" key="1">
    <citation type="submission" date="2016-10" db="EMBL/GenBank/DDBJ databases">
        <authorList>
            <person name="de Groot N.N."/>
        </authorList>
    </citation>
    <scope>NUCLEOTIDE SEQUENCE [LARGE SCALE GENOMIC DNA]</scope>
    <source>
        <strain evidence="4 5">DSM 5885</strain>
    </source>
</reference>
<evidence type="ECO:0000256" key="1">
    <source>
        <dbReference type="ARBA" id="ARBA00005254"/>
    </source>
</evidence>
<sequence length="259" mass="28658">MSFIKTEQRGYTGVITLDHSEKRNALSEALVHELVEALETFQKQNVRAVILRARPGVKVWSAGHDVSELPGRGRDPLGWNDPLRILIRTIQECPMPVIGMIEGSVWGGACEVAMACDILVITPEVTFAITPAKLGVPYNIGGLLTLLNMIPLPIMKEMLFTAEPLSSDQAFNLGIVNYIKPAGDIEDFVLGMAERIATNSPLSIGVMKDALRLLSSAHSVTPELFERIQGMRRIVYDSEDYQEGVRAFREKRRPSFPGK</sequence>
<gene>
    <name evidence="4" type="ORF">SAMN05660652_03129</name>
</gene>
<dbReference type="Proteomes" id="UP000198607">
    <property type="component" value="Unassembled WGS sequence"/>
</dbReference>
<proteinExistence type="inferred from homology"/>
<dbReference type="InterPro" id="IPR029045">
    <property type="entry name" value="ClpP/crotonase-like_dom_sf"/>
</dbReference>
<evidence type="ECO:0000256" key="2">
    <source>
        <dbReference type="ARBA" id="ARBA00023239"/>
    </source>
</evidence>
<dbReference type="InterPro" id="IPR018376">
    <property type="entry name" value="Enoyl-CoA_hyd/isom_CS"/>
</dbReference>
<dbReference type="PANTHER" id="PTHR11941">
    <property type="entry name" value="ENOYL-COA HYDRATASE-RELATED"/>
    <property type="match status" value="1"/>
</dbReference>
<evidence type="ECO:0000256" key="3">
    <source>
        <dbReference type="RuleBase" id="RU003707"/>
    </source>
</evidence>
<dbReference type="InterPro" id="IPR014748">
    <property type="entry name" value="Enoyl-CoA_hydra_C"/>
</dbReference>
<dbReference type="EMBL" id="FNCY01000015">
    <property type="protein sequence ID" value="SDI25600.1"/>
    <property type="molecule type" value="Genomic_DNA"/>
</dbReference>
<protein>
    <submittedName>
        <fullName evidence="4">Methylmalonyl-CoA decarboxylase</fullName>
    </submittedName>
</protein>
<dbReference type="Gene3D" id="3.90.226.10">
    <property type="entry name" value="2-enoyl-CoA Hydratase, Chain A, domain 1"/>
    <property type="match status" value="1"/>
</dbReference>
<dbReference type="Pfam" id="PF00378">
    <property type="entry name" value="ECH_1"/>
    <property type="match status" value="1"/>
</dbReference>
<evidence type="ECO:0000313" key="5">
    <source>
        <dbReference type="Proteomes" id="UP000198607"/>
    </source>
</evidence>
<dbReference type="GO" id="GO:0006635">
    <property type="term" value="P:fatty acid beta-oxidation"/>
    <property type="evidence" value="ECO:0007669"/>
    <property type="project" value="TreeGrafter"/>
</dbReference>